<protein>
    <submittedName>
        <fullName evidence="1">Uncharacterized protein</fullName>
    </submittedName>
</protein>
<feature type="non-terminal residue" evidence="1">
    <location>
        <position position="1"/>
    </location>
</feature>
<gene>
    <name evidence="1" type="ORF">S03H2_43524</name>
</gene>
<comment type="caution">
    <text evidence="1">The sequence shown here is derived from an EMBL/GenBank/DDBJ whole genome shotgun (WGS) entry which is preliminary data.</text>
</comment>
<name>X1HLS3_9ZZZZ</name>
<dbReference type="AlphaFoldDB" id="X1HLS3"/>
<dbReference type="EMBL" id="BARU01027159">
    <property type="protein sequence ID" value="GAH71081.1"/>
    <property type="molecule type" value="Genomic_DNA"/>
</dbReference>
<sequence>GEFTKTDEDRKEDFVGVFDFDRDLVNAYPLGDASKD</sequence>
<organism evidence="1">
    <name type="scientific">marine sediment metagenome</name>
    <dbReference type="NCBI Taxonomy" id="412755"/>
    <lineage>
        <taxon>unclassified sequences</taxon>
        <taxon>metagenomes</taxon>
        <taxon>ecological metagenomes</taxon>
    </lineage>
</organism>
<accession>X1HLS3</accession>
<proteinExistence type="predicted"/>
<reference evidence="1" key="1">
    <citation type="journal article" date="2014" name="Front. Microbiol.">
        <title>High frequency of phylogenetically diverse reductive dehalogenase-homologous genes in deep subseafloor sedimentary metagenomes.</title>
        <authorList>
            <person name="Kawai M."/>
            <person name="Futagami T."/>
            <person name="Toyoda A."/>
            <person name="Takaki Y."/>
            <person name="Nishi S."/>
            <person name="Hori S."/>
            <person name="Arai W."/>
            <person name="Tsubouchi T."/>
            <person name="Morono Y."/>
            <person name="Uchiyama I."/>
            <person name="Ito T."/>
            <person name="Fujiyama A."/>
            <person name="Inagaki F."/>
            <person name="Takami H."/>
        </authorList>
    </citation>
    <scope>NUCLEOTIDE SEQUENCE</scope>
    <source>
        <strain evidence="1">Expedition CK06-06</strain>
    </source>
</reference>
<evidence type="ECO:0000313" key="1">
    <source>
        <dbReference type="EMBL" id="GAH71081.1"/>
    </source>
</evidence>